<dbReference type="InterPro" id="IPR009912">
    <property type="entry name" value="DUF1451"/>
</dbReference>
<gene>
    <name evidence="1" type="ORF">FHS30_002421</name>
</gene>
<dbReference type="RefSeq" id="WP_183910694.1">
    <property type="nucleotide sequence ID" value="NZ_JACHXZ010000003.1"/>
</dbReference>
<dbReference type="Proteomes" id="UP000559987">
    <property type="component" value="Unassembled WGS sequence"/>
</dbReference>
<proteinExistence type="predicted"/>
<reference evidence="1 2" key="1">
    <citation type="submission" date="2020-08" db="EMBL/GenBank/DDBJ databases">
        <title>Genomic Encyclopedia of Type Strains, Phase III (KMG-III): the genomes of soil and plant-associated and newly described type strains.</title>
        <authorList>
            <person name="Whitman W."/>
        </authorList>
    </citation>
    <scope>NUCLEOTIDE SEQUENCE [LARGE SCALE GENOMIC DNA]</scope>
    <source>
        <strain evidence="1 2">CECT 8571</strain>
    </source>
</reference>
<keyword evidence="2" id="KW-1185">Reference proteome</keyword>
<dbReference type="AlphaFoldDB" id="A0A839UNA8"/>
<protein>
    <submittedName>
        <fullName evidence="1">Uncharacterized protein</fullName>
    </submittedName>
</protein>
<dbReference type="EMBL" id="JACHXZ010000003">
    <property type="protein sequence ID" value="MBB3169213.1"/>
    <property type="molecule type" value="Genomic_DNA"/>
</dbReference>
<accession>A0A839UNA8</accession>
<evidence type="ECO:0000313" key="1">
    <source>
        <dbReference type="EMBL" id="MBB3169213.1"/>
    </source>
</evidence>
<comment type="caution">
    <text evidence="1">The sequence shown here is derived from an EMBL/GenBank/DDBJ whole genome shotgun (WGS) entry which is preliminary data.</text>
</comment>
<organism evidence="1 2">
    <name type="scientific">Simiduia aestuariiviva</name>
    <dbReference type="NCBI Taxonomy" id="1510459"/>
    <lineage>
        <taxon>Bacteria</taxon>
        <taxon>Pseudomonadati</taxon>
        <taxon>Pseudomonadota</taxon>
        <taxon>Gammaproteobacteria</taxon>
        <taxon>Cellvibrionales</taxon>
        <taxon>Cellvibrionaceae</taxon>
        <taxon>Simiduia</taxon>
    </lineage>
</organism>
<evidence type="ECO:0000313" key="2">
    <source>
        <dbReference type="Proteomes" id="UP000559987"/>
    </source>
</evidence>
<dbReference type="Pfam" id="PF07295">
    <property type="entry name" value="DUF1451"/>
    <property type="match status" value="1"/>
</dbReference>
<name>A0A839UNA8_9GAMM</name>
<sequence length="150" mass="16397">MQDHHKPGPEESDLGQQLGEAVSEEIGSLVRLELAAEQMLEDEAALAGAYLKDDVQQAKTYLAELRAELLMLESRAVHWLLEAADPTQRDWLRLHCHISHGEQVAMAGEVVHDSRLQCLACQAVTLAKGTVTLGPCQACGCDLFQTLTAH</sequence>